<accession>A0A182JBC2</accession>
<reference evidence="1" key="1">
    <citation type="submission" date="2022-08" db="UniProtKB">
        <authorList>
            <consortium name="EnsemblMetazoa"/>
        </authorList>
    </citation>
    <scope>IDENTIFICATION</scope>
    <source>
        <strain evidence="1">EBRO</strain>
    </source>
</reference>
<evidence type="ECO:0000313" key="1">
    <source>
        <dbReference type="EnsemblMetazoa" id="AATE014893-PA.1"/>
    </source>
</evidence>
<dbReference type="AlphaFoldDB" id="A0A182JBC2"/>
<organism evidence="1">
    <name type="scientific">Anopheles atroparvus</name>
    <name type="common">European mosquito</name>
    <dbReference type="NCBI Taxonomy" id="41427"/>
    <lineage>
        <taxon>Eukaryota</taxon>
        <taxon>Metazoa</taxon>
        <taxon>Ecdysozoa</taxon>
        <taxon>Arthropoda</taxon>
        <taxon>Hexapoda</taxon>
        <taxon>Insecta</taxon>
        <taxon>Pterygota</taxon>
        <taxon>Neoptera</taxon>
        <taxon>Endopterygota</taxon>
        <taxon>Diptera</taxon>
        <taxon>Nematocera</taxon>
        <taxon>Culicoidea</taxon>
        <taxon>Culicidae</taxon>
        <taxon>Anophelinae</taxon>
        <taxon>Anopheles</taxon>
    </lineage>
</organism>
<dbReference type="VEuPathDB" id="VectorBase:AATE014893"/>
<dbReference type="EnsemblMetazoa" id="AATE014893-RA">
    <property type="protein sequence ID" value="AATE014893-PA.1"/>
    <property type="gene ID" value="AATE014893"/>
</dbReference>
<proteinExistence type="predicted"/>
<sequence length="104" mass="11197">MAKAGQQNAGQAGQTGETIVVFAHEEPMPSWIIFTTFRTIMIITGSVIGIIGGATAGRWSRLAGQRLNAFLVVQPVKEPVGKAARSRPASSRKWICDDPTVILY</sequence>
<name>A0A182JBC2_ANOAO</name>
<protein>
    <submittedName>
        <fullName evidence="1">Uncharacterized protein</fullName>
    </submittedName>
</protein>